<dbReference type="InterPro" id="IPR029753">
    <property type="entry name" value="D-isomer_DH_CS"/>
</dbReference>
<dbReference type="GO" id="GO:0008652">
    <property type="term" value="P:amino acid biosynthetic process"/>
    <property type="evidence" value="ECO:0007669"/>
    <property type="project" value="UniProtKB-KW"/>
</dbReference>
<dbReference type="PANTHER" id="PTHR42789:SF1">
    <property type="entry name" value="D-ISOMER SPECIFIC 2-HYDROXYACID DEHYDROGENASE FAMILY PROTEIN (AFU_ORTHOLOGUE AFUA_6G10090)"/>
    <property type="match status" value="1"/>
</dbReference>
<sequence>MDQKKIVIICDCFVNFQATAPFLSMAQYGAQVAQVDDPTMQTTDTLFTIMKKTEEEGADACEASPQAMEAVKDADILVVHMCPVNRKLLDNAPKLKNVFVLRGGCNNVDLALCKERGIVVTNSNGRSSPAVADYTVGMILSAGRNIAFGHHNIKEGRWVKDYPNKDYCLNLRDQTVGIVGIGSIGGMVAERLRGFGCRILAYDPFFGPEEVAKRGAEPRELDDLLRESDFVTVHLRHSEKTDGFFGAEQFALMKLTAVFINTARPGLVDEEALIAALKDGKIGGAALDVFGTEPLPADSPFLDLDNVVLTPHIAGQSNGTSSFAVEIAVQNVKRLLTGESLINIMNP</sequence>
<dbReference type="Gene3D" id="3.40.50.720">
    <property type="entry name" value="NAD(P)-binding Rossmann-like Domain"/>
    <property type="match status" value="2"/>
</dbReference>
<reference evidence="8" key="1">
    <citation type="submission" date="2020-08" db="EMBL/GenBank/DDBJ databases">
        <title>Genome public.</title>
        <authorList>
            <person name="Liu C."/>
            <person name="Sun Q."/>
        </authorList>
    </citation>
    <scope>NUCLEOTIDE SEQUENCE</scope>
    <source>
        <strain evidence="8">NSJ-54</strain>
    </source>
</reference>
<evidence type="ECO:0000256" key="1">
    <source>
        <dbReference type="ARBA" id="ARBA00005854"/>
    </source>
</evidence>
<evidence type="ECO:0000256" key="2">
    <source>
        <dbReference type="ARBA" id="ARBA00022605"/>
    </source>
</evidence>
<dbReference type="GO" id="GO:0051287">
    <property type="term" value="F:NAD binding"/>
    <property type="evidence" value="ECO:0007669"/>
    <property type="project" value="InterPro"/>
</dbReference>
<dbReference type="InterPro" id="IPR006140">
    <property type="entry name" value="D-isomer_DH_NAD-bd"/>
</dbReference>
<dbReference type="Pfam" id="PF00389">
    <property type="entry name" value="2-Hacid_dh"/>
    <property type="match status" value="1"/>
</dbReference>
<dbReference type="InterPro" id="IPR050857">
    <property type="entry name" value="D-2-hydroxyacid_DH"/>
</dbReference>
<evidence type="ECO:0000313" key="9">
    <source>
        <dbReference type="Proteomes" id="UP000660861"/>
    </source>
</evidence>
<feature type="domain" description="D-isomer specific 2-hydroxyacid dehydrogenase NAD-binding" evidence="7">
    <location>
        <begin position="136"/>
        <end position="314"/>
    </location>
</feature>
<dbReference type="SUPFAM" id="SSF51735">
    <property type="entry name" value="NAD(P)-binding Rossmann-fold domains"/>
    <property type="match status" value="1"/>
</dbReference>
<evidence type="ECO:0000256" key="5">
    <source>
        <dbReference type="RuleBase" id="RU003719"/>
    </source>
</evidence>
<evidence type="ECO:0000313" key="8">
    <source>
        <dbReference type="EMBL" id="MBC8571186.1"/>
    </source>
</evidence>
<organism evidence="8 9">
    <name type="scientific">Zongyangia hominis</name>
    <dbReference type="NCBI Taxonomy" id="2763677"/>
    <lineage>
        <taxon>Bacteria</taxon>
        <taxon>Bacillati</taxon>
        <taxon>Bacillota</taxon>
        <taxon>Clostridia</taxon>
        <taxon>Eubacteriales</taxon>
        <taxon>Oscillospiraceae</taxon>
        <taxon>Zongyangia</taxon>
    </lineage>
</organism>
<dbReference type="FunFam" id="3.40.50.720:FF:000203">
    <property type="entry name" value="D-3-phosphoglycerate dehydrogenase (SerA)"/>
    <property type="match status" value="1"/>
</dbReference>
<dbReference type="InterPro" id="IPR036291">
    <property type="entry name" value="NAD(P)-bd_dom_sf"/>
</dbReference>
<dbReference type="InterPro" id="IPR006139">
    <property type="entry name" value="D-isomer_2_OHA_DH_cat_dom"/>
</dbReference>
<dbReference type="AlphaFoldDB" id="A0A926IBF6"/>
<keyword evidence="2" id="KW-0028">Amino-acid biosynthesis</keyword>
<keyword evidence="4" id="KW-0520">NAD</keyword>
<dbReference type="InterPro" id="IPR029752">
    <property type="entry name" value="D-isomer_DH_CS1"/>
</dbReference>
<dbReference type="EMBL" id="JACRTC010000008">
    <property type="protein sequence ID" value="MBC8571186.1"/>
    <property type="molecule type" value="Genomic_DNA"/>
</dbReference>
<dbReference type="RefSeq" id="WP_262398280.1">
    <property type="nucleotide sequence ID" value="NZ_JACRTC010000008.1"/>
</dbReference>
<gene>
    <name evidence="8" type="ORF">H8709_10155</name>
</gene>
<keyword evidence="9" id="KW-1185">Reference proteome</keyword>
<feature type="domain" description="D-isomer specific 2-hydroxyacid dehydrogenase catalytic" evidence="6">
    <location>
        <begin position="66"/>
        <end position="346"/>
    </location>
</feature>
<dbReference type="PROSITE" id="PS00671">
    <property type="entry name" value="D_2_HYDROXYACID_DH_3"/>
    <property type="match status" value="1"/>
</dbReference>
<evidence type="ECO:0000259" key="7">
    <source>
        <dbReference type="Pfam" id="PF02826"/>
    </source>
</evidence>
<dbReference type="PROSITE" id="PS00065">
    <property type="entry name" value="D_2_HYDROXYACID_DH_1"/>
    <property type="match status" value="1"/>
</dbReference>
<comment type="similarity">
    <text evidence="1 5">Belongs to the D-isomer specific 2-hydroxyacid dehydrogenase family.</text>
</comment>
<proteinExistence type="inferred from homology"/>
<dbReference type="Proteomes" id="UP000660861">
    <property type="component" value="Unassembled WGS sequence"/>
</dbReference>
<dbReference type="GO" id="GO:0016616">
    <property type="term" value="F:oxidoreductase activity, acting on the CH-OH group of donors, NAD or NADP as acceptor"/>
    <property type="evidence" value="ECO:0007669"/>
    <property type="project" value="InterPro"/>
</dbReference>
<keyword evidence="3 5" id="KW-0560">Oxidoreductase</keyword>
<comment type="caution">
    <text evidence="8">The sequence shown here is derived from an EMBL/GenBank/DDBJ whole genome shotgun (WGS) entry which is preliminary data.</text>
</comment>
<name>A0A926IBF6_9FIRM</name>
<dbReference type="CDD" id="cd12171">
    <property type="entry name" value="2-Hacid_dh_10"/>
    <property type="match status" value="1"/>
</dbReference>
<evidence type="ECO:0000256" key="3">
    <source>
        <dbReference type="ARBA" id="ARBA00023002"/>
    </source>
</evidence>
<evidence type="ECO:0000259" key="6">
    <source>
        <dbReference type="Pfam" id="PF00389"/>
    </source>
</evidence>
<protein>
    <submittedName>
        <fullName evidence="8">2-hydroxyacid dehydrogenase</fullName>
    </submittedName>
</protein>
<evidence type="ECO:0000256" key="4">
    <source>
        <dbReference type="ARBA" id="ARBA00023027"/>
    </source>
</evidence>
<dbReference type="Pfam" id="PF02826">
    <property type="entry name" value="2-Hacid_dh_C"/>
    <property type="match status" value="1"/>
</dbReference>
<dbReference type="SUPFAM" id="SSF52283">
    <property type="entry name" value="Formate/glycerate dehydrogenase catalytic domain-like"/>
    <property type="match status" value="1"/>
</dbReference>
<accession>A0A926IBF6</accession>
<dbReference type="PANTHER" id="PTHR42789">
    <property type="entry name" value="D-ISOMER SPECIFIC 2-HYDROXYACID DEHYDROGENASE FAMILY PROTEIN (AFU_ORTHOLOGUE AFUA_6G10090)"/>
    <property type="match status" value="1"/>
</dbReference>